<dbReference type="AlphaFoldDB" id="A0A507C5Y2"/>
<evidence type="ECO:0000313" key="2">
    <source>
        <dbReference type="Proteomes" id="UP000317494"/>
    </source>
</evidence>
<keyword evidence="2" id="KW-1185">Reference proteome</keyword>
<proteinExistence type="predicted"/>
<comment type="caution">
    <text evidence="1">The sequence shown here is derived from an EMBL/GenBank/DDBJ whole genome shotgun (WGS) entry which is preliminary data.</text>
</comment>
<evidence type="ECO:0000313" key="1">
    <source>
        <dbReference type="EMBL" id="TPX32953.1"/>
    </source>
</evidence>
<name>A0A507C5Y2_9FUNG</name>
<gene>
    <name evidence="1" type="ORF">SeMB42_g07548</name>
</gene>
<organism evidence="1 2">
    <name type="scientific">Synchytrium endobioticum</name>
    <dbReference type="NCBI Taxonomy" id="286115"/>
    <lineage>
        <taxon>Eukaryota</taxon>
        <taxon>Fungi</taxon>
        <taxon>Fungi incertae sedis</taxon>
        <taxon>Chytridiomycota</taxon>
        <taxon>Chytridiomycota incertae sedis</taxon>
        <taxon>Chytridiomycetes</taxon>
        <taxon>Synchytriales</taxon>
        <taxon>Synchytriaceae</taxon>
        <taxon>Synchytrium</taxon>
    </lineage>
</organism>
<sequence length="71" mass="8004">MVSTINTAALANPIVREATPAETSAFSRILLPRNVVPRLLRMLQNNIQPNSHDCRVYIQTIGISIMMQRQE</sequence>
<dbReference type="VEuPathDB" id="FungiDB:SeMB42_g07548"/>
<accession>A0A507C5Y2</accession>
<protein>
    <submittedName>
        <fullName evidence="1">Uncharacterized protein</fullName>
    </submittedName>
</protein>
<reference evidence="1 2" key="1">
    <citation type="journal article" date="2019" name="Sci. Rep.">
        <title>Comparative genomics of chytrid fungi reveal insights into the obligate biotrophic and pathogenic lifestyle of Synchytrium endobioticum.</title>
        <authorList>
            <person name="van de Vossenberg B.T.L.H."/>
            <person name="Warris S."/>
            <person name="Nguyen H.D.T."/>
            <person name="van Gent-Pelzer M.P.E."/>
            <person name="Joly D.L."/>
            <person name="van de Geest H.C."/>
            <person name="Bonants P.J.M."/>
            <person name="Smith D.S."/>
            <person name="Levesque C.A."/>
            <person name="van der Lee T.A.J."/>
        </authorList>
    </citation>
    <scope>NUCLEOTIDE SEQUENCE [LARGE SCALE GENOMIC DNA]</scope>
    <source>
        <strain evidence="1 2">MB42</strain>
    </source>
</reference>
<dbReference type="Proteomes" id="UP000317494">
    <property type="component" value="Unassembled WGS sequence"/>
</dbReference>
<dbReference type="EMBL" id="QEAN01000554">
    <property type="protein sequence ID" value="TPX32953.1"/>
    <property type="molecule type" value="Genomic_DNA"/>
</dbReference>